<dbReference type="AlphaFoldDB" id="A0A138ZZU8"/>
<dbReference type="Gene3D" id="2.130.10.10">
    <property type="entry name" value="YVTN repeat-like/Quinoprotein amine dehydrogenase"/>
    <property type="match status" value="2"/>
</dbReference>
<evidence type="ECO:0000256" key="1">
    <source>
        <dbReference type="SAM" id="SignalP"/>
    </source>
</evidence>
<dbReference type="PANTHER" id="PTHR47197">
    <property type="entry name" value="PROTEIN NIRF"/>
    <property type="match status" value="1"/>
</dbReference>
<dbReference type="PANTHER" id="PTHR47197:SF3">
    <property type="entry name" value="DIHYDRO-HEME D1 DEHYDROGENASE"/>
    <property type="match status" value="1"/>
</dbReference>
<dbReference type="Proteomes" id="UP000070544">
    <property type="component" value="Unassembled WGS sequence"/>
</dbReference>
<dbReference type="InterPro" id="IPR011045">
    <property type="entry name" value="N2O_reductase_N"/>
</dbReference>
<keyword evidence="2" id="KW-0418">Kinase</keyword>
<keyword evidence="2" id="KW-0808">Transferase</keyword>
<protein>
    <submittedName>
        <fullName evidence="2">Putative serine/threonine protein kinase</fullName>
    </submittedName>
</protein>
<accession>A0A138ZZU8</accession>
<gene>
    <name evidence="2" type="ORF">M427DRAFT_63183</name>
</gene>
<dbReference type="InterPro" id="IPR015943">
    <property type="entry name" value="WD40/YVTN_repeat-like_dom_sf"/>
</dbReference>
<organism evidence="2 3">
    <name type="scientific">Gonapodya prolifera (strain JEL478)</name>
    <name type="common">Monoblepharis prolifera</name>
    <dbReference type="NCBI Taxonomy" id="1344416"/>
    <lineage>
        <taxon>Eukaryota</taxon>
        <taxon>Fungi</taxon>
        <taxon>Fungi incertae sedis</taxon>
        <taxon>Chytridiomycota</taxon>
        <taxon>Chytridiomycota incertae sedis</taxon>
        <taxon>Monoblepharidomycetes</taxon>
        <taxon>Monoblepharidales</taxon>
        <taxon>Gonapodyaceae</taxon>
        <taxon>Gonapodya</taxon>
    </lineage>
</organism>
<dbReference type="SUPFAM" id="SSF50974">
    <property type="entry name" value="Nitrous oxide reductase, N-terminal domain"/>
    <property type="match status" value="1"/>
</dbReference>
<evidence type="ECO:0000313" key="2">
    <source>
        <dbReference type="EMBL" id="KXS09938.1"/>
    </source>
</evidence>
<dbReference type="InterPro" id="IPR051200">
    <property type="entry name" value="Host-pathogen_enzymatic-act"/>
</dbReference>
<dbReference type="EMBL" id="KQ965842">
    <property type="protein sequence ID" value="KXS09938.1"/>
    <property type="molecule type" value="Genomic_DNA"/>
</dbReference>
<keyword evidence="2" id="KW-0723">Serine/threonine-protein kinase</keyword>
<dbReference type="GO" id="GO:0004674">
    <property type="term" value="F:protein serine/threonine kinase activity"/>
    <property type="evidence" value="ECO:0007669"/>
    <property type="project" value="UniProtKB-KW"/>
</dbReference>
<feature type="signal peptide" evidence="1">
    <location>
        <begin position="1"/>
        <end position="23"/>
    </location>
</feature>
<feature type="chain" id="PRO_5007295799" evidence="1">
    <location>
        <begin position="24"/>
        <end position="405"/>
    </location>
</feature>
<keyword evidence="1" id="KW-0732">Signal</keyword>
<proteinExistence type="predicted"/>
<keyword evidence="3" id="KW-1185">Reference proteome</keyword>
<reference evidence="2 3" key="1">
    <citation type="journal article" date="2015" name="Genome Biol. Evol.">
        <title>Phylogenomic analyses indicate that early fungi evolved digesting cell walls of algal ancestors of land plants.</title>
        <authorList>
            <person name="Chang Y."/>
            <person name="Wang S."/>
            <person name="Sekimoto S."/>
            <person name="Aerts A.L."/>
            <person name="Choi C."/>
            <person name="Clum A."/>
            <person name="LaButti K.M."/>
            <person name="Lindquist E.A."/>
            <person name="Yee Ngan C."/>
            <person name="Ohm R.A."/>
            <person name="Salamov A.A."/>
            <person name="Grigoriev I.V."/>
            <person name="Spatafora J.W."/>
            <person name="Berbee M.L."/>
        </authorList>
    </citation>
    <scope>NUCLEOTIDE SEQUENCE [LARGE SCALE GENOMIC DNA]</scope>
    <source>
        <strain evidence="2 3">JEL478</strain>
    </source>
</reference>
<sequence>MAHWNRIVAAGLAFIALGASVSAVDLQQVLFVGNNWEGTASILQSTYPFASLGKVNVVPDKAERIAAINANPIAWIYYQIIQGQVGEGHDQLVDDLYATPDGTALVASRPSFADVVSIDLKTGKVNWRFAVAGNRADHMAVSPDGLRVAVSASTANTVHVLDINTGKELGNFKTGDNAHENFFTNGATLIWNMAIGHVETALDDPIWDWTKGDRHITIADANTFEIVKTINMRDRLTAFGLGTNYSNAIRPAAFLPDYSKLYFQVSFFNGFFEYDVAADKLLRKATLPTDLNLTPDRSKWLLDSRHHGITMHPTGTKVCVAGTMDSYATIVDLATLSPKNLVPATKPYWATISGDGKHCVVSEAGANITSFIDFETGVKVAQTQVGYHPQRVRLARIPVDWKSLL</sequence>
<evidence type="ECO:0000313" key="3">
    <source>
        <dbReference type="Proteomes" id="UP000070544"/>
    </source>
</evidence>
<name>A0A138ZZU8_GONPJ</name>
<dbReference type="OrthoDB" id="2128113at2759"/>